<dbReference type="InterPro" id="IPR008179">
    <property type="entry name" value="HisE"/>
</dbReference>
<dbReference type="Proteomes" id="UP000826709">
    <property type="component" value="Chromosome"/>
</dbReference>
<organism evidence="10 11">
    <name type="scientific">Methanofollis formosanus</name>
    <dbReference type="NCBI Taxonomy" id="299308"/>
    <lineage>
        <taxon>Archaea</taxon>
        <taxon>Methanobacteriati</taxon>
        <taxon>Methanobacteriota</taxon>
        <taxon>Stenosarchaea group</taxon>
        <taxon>Methanomicrobia</taxon>
        <taxon>Methanomicrobiales</taxon>
        <taxon>Methanomicrobiaceae</taxon>
        <taxon>Methanofollis</taxon>
    </lineage>
</organism>
<dbReference type="Pfam" id="PF01503">
    <property type="entry name" value="PRA-PH"/>
    <property type="match status" value="1"/>
</dbReference>
<keyword evidence="4 9" id="KW-0028">Amino-acid biosynthesis</keyword>
<reference evidence="10" key="1">
    <citation type="journal article" date="2005" name="Int. J. Syst. Evol. Microbiol.">
        <title>Methanofollis formosanus sp. nov., isolated from a fish pond.</title>
        <authorList>
            <person name="Wu S.Y."/>
            <person name="Chen S.C."/>
            <person name="Lai M.C."/>
        </authorList>
    </citation>
    <scope>NUCLEOTIDE SEQUENCE</scope>
    <source>
        <strain evidence="10">ML15</strain>
    </source>
</reference>
<dbReference type="Gene3D" id="1.10.287.1080">
    <property type="entry name" value="MazG-like"/>
    <property type="match status" value="1"/>
</dbReference>
<dbReference type="SUPFAM" id="SSF101386">
    <property type="entry name" value="all-alpha NTP pyrophosphatases"/>
    <property type="match status" value="1"/>
</dbReference>
<dbReference type="InterPro" id="IPR021130">
    <property type="entry name" value="PRib-ATP_PPHydrolase-like"/>
</dbReference>
<dbReference type="AlphaFoldDB" id="A0A8G1A2W6"/>
<keyword evidence="5 9" id="KW-0547">Nucleotide-binding</keyword>
<evidence type="ECO:0000256" key="5">
    <source>
        <dbReference type="ARBA" id="ARBA00022741"/>
    </source>
</evidence>
<dbReference type="UniPathway" id="UPA00031">
    <property type="reaction ID" value="UER00007"/>
</dbReference>
<evidence type="ECO:0000256" key="4">
    <source>
        <dbReference type="ARBA" id="ARBA00022605"/>
    </source>
</evidence>
<dbReference type="PANTHER" id="PTHR42945">
    <property type="entry name" value="HISTIDINE BIOSYNTHESIS BIFUNCTIONAL PROTEIN"/>
    <property type="match status" value="1"/>
</dbReference>
<keyword evidence="8 9" id="KW-0368">Histidine biosynthesis</keyword>
<dbReference type="KEGG" id="mfk:E2N92_09995"/>
<comment type="pathway">
    <text evidence="2 9">Amino-acid biosynthesis; L-histidine biosynthesis; L-histidine from 5-phospho-alpha-D-ribose 1-diphosphate: step 2/9.</text>
</comment>
<sequence length="97" mass="10972">MKNLEVLEELWAVINERAEHPSPDSYVSSILTHRKGIDKPLEKVGEEATEFILAVKNGENDRTIEEGADLLFHFFLALRAAEIDIEDVLGELAARRK</sequence>
<dbReference type="GO" id="GO:0004636">
    <property type="term" value="F:phosphoribosyl-ATP diphosphatase activity"/>
    <property type="evidence" value="ECO:0007669"/>
    <property type="project" value="UniProtKB-UniRule"/>
</dbReference>
<evidence type="ECO:0000256" key="9">
    <source>
        <dbReference type="HAMAP-Rule" id="MF_01020"/>
    </source>
</evidence>
<comment type="catalytic activity">
    <reaction evidence="1 9">
        <text>1-(5-phospho-beta-D-ribosyl)-ATP + H2O = 1-(5-phospho-beta-D-ribosyl)-5'-AMP + diphosphate + H(+)</text>
        <dbReference type="Rhea" id="RHEA:22828"/>
        <dbReference type="ChEBI" id="CHEBI:15377"/>
        <dbReference type="ChEBI" id="CHEBI:15378"/>
        <dbReference type="ChEBI" id="CHEBI:33019"/>
        <dbReference type="ChEBI" id="CHEBI:59457"/>
        <dbReference type="ChEBI" id="CHEBI:73183"/>
        <dbReference type="EC" id="3.6.1.31"/>
    </reaction>
</comment>
<evidence type="ECO:0000313" key="11">
    <source>
        <dbReference type="Proteomes" id="UP000826709"/>
    </source>
</evidence>
<dbReference type="EMBL" id="CP037968">
    <property type="protein sequence ID" value="QYZ79733.1"/>
    <property type="molecule type" value="Genomic_DNA"/>
</dbReference>
<dbReference type="NCBIfam" id="TIGR03188">
    <property type="entry name" value="histidine_hisI"/>
    <property type="match status" value="1"/>
</dbReference>
<dbReference type="CDD" id="cd11534">
    <property type="entry name" value="NTP-PPase_HisIE_like"/>
    <property type="match status" value="1"/>
</dbReference>
<dbReference type="HAMAP" id="MF_01020">
    <property type="entry name" value="HisE"/>
    <property type="match status" value="1"/>
</dbReference>
<keyword evidence="7 9" id="KW-0067">ATP-binding</keyword>
<keyword evidence="3 9" id="KW-0963">Cytoplasm</keyword>
<evidence type="ECO:0000256" key="3">
    <source>
        <dbReference type="ARBA" id="ARBA00022490"/>
    </source>
</evidence>
<proteinExistence type="inferred from homology"/>
<dbReference type="EC" id="3.6.1.31" evidence="9"/>
<reference evidence="10" key="2">
    <citation type="submission" date="2019-03" db="EMBL/GenBank/DDBJ databases">
        <authorList>
            <person name="Chen S.-C."/>
            <person name="Wu S.-Y."/>
            <person name="Lai M.-C."/>
        </authorList>
    </citation>
    <scope>NUCLEOTIDE SEQUENCE</scope>
    <source>
        <strain evidence="10">ML15</strain>
    </source>
</reference>
<dbReference type="GO" id="GO:0005737">
    <property type="term" value="C:cytoplasm"/>
    <property type="evidence" value="ECO:0007669"/>
    <property type="project" value="UniProtKB-SubCell"/>
</dbReference>
<dbReference type="GO" id="GO:0005524">
    <property type="term" value="F:ATP binding"/>
    <property type="evidence" value="ECO:0007669"/>
    <property type="project" value="UniProtKB-KW"/>
</dbReference>
<evidence type="ECO:0000256" key="8">
    <source>
        <dbReference type="ARBA" id="ARBA00023102"/>
    </source>
</evidence>
<evidence type="ECO:0000256" key="6">
    <source>
        <dbReference type="ARBA" id="ARBA00022801"/>
    </source>
</evidence>
<accession>A0A8G1A2W6</accession>
<keyword evidence="11" id="KW-1185">Reference proteome</keyword>
<keyword evidence="6 9" id="KW-0378">Hydrolase</keyword>
<comment type="similarity">
    <text evidence="9">Belongs to the PRA-PH family.</text>
</comment>
<dbReference type="GO" id="GO:0000105">
    <property type="term" value="P:L-histidine biosynthetic process"/>
    <property type="evidence" value="ECO:0007669"/>
    <property type="project" value="UniProtKB-UniRule"/>
</dbReference>
<evidence type="ECO:0000256" key="2">
    <source>
        <dbReference type="ARBA" id="ARBA00005204"/>
    </source>
</evidence>
<comment type="subcellular location">
    <subcellularLocation>
        <location evidence="9">Cytoplasm</location>
    </subcellularLocation>
</comment>
<dbReference type="RefSeq" id="WP_220681040.1">
    <property type="nucleotide sequence ID" value="NZ_CP037968.1"/>
</dbReference>
<name>A0A8G1A2W6_9EURY</name>
<evidence type="ECO:0000313" key="10">
    <source>
        <dbReference type="EMBL" id="QYZ79733.1"/>
    </source>
</evidence>
<gene>
    <name evidence="9 10" type="primary">hisE</name>
    <name evidence="10" type="ORF">E2N92_09995</name>
</gene>
<dbReference type="PANTHER" id="PTHR42945:SF1">
    <property type="entry name" value="HISTIDINE BIOSYNTHESIS BIFUNCTIONAL PROTEIN HIS7"/>
    <property type="match status" value="1"/>
</dbReference>
<evidence type="ECO:0000256" key="1">
    <source>
        <dbReference type="ARBA" id="ARBA00001460"/>
    </source>
</evidence>
<protein>
    <recommendedName>
        <fullName evidence="9">Phosphoribosyl-ATP pyrophosphatase</fullName>
        <shortName evidence="9">PRA-PH</shortName>
        <ecNumber evidence="9">3.6.1.31</ecNumber>
    </recommendedName>
</protein>
<dbReference type="OrthoDB" id="39686at2157"/>
<evidence type="ECO:0000256" key="7">
    <source>
        <dbReference type="ARBA" id="ARBA00022840"/>
    </source>
</evidence>